<gene>
    <name evidence="2" type="ORF">QBC32DRAFT_375754</name>
</gene>
<comment type="caution">
    <text evidence="2">The sequence shown here is derived from an EMBL/GenBank/DDBJ whole genome shotgun (WGS) entry which is preliminary data.</text>
</comment>
<keyword evidence="3" id="KW-1185">Reference proteome</keyword>
<evidence type="ECO:0000313" key="3">
    <source>
        <dbReference type="Proteomes" id="UP001303222"/>
    </source>
</evidence>
<feature type="region of interest" description="Disordered" evidence="1">
    <location>
        <begin position="184"/>
        <end position="211"/>
    </location>
</feature>
<dbReference type="EMBL" id="MU859071">
    <property type="protein sequence ID" value="KAK3955921.1"/>
    <property type="molecule type" value="Genomic_DNA"/>
</dbReference>
<reference evidence="2" key="2">
    <citation type="submission" date="2023-06" db="EMBL/GenBank/DDBJ databases">
        <authorList>
            <consortium name="Lawrence Berkeley National Laboratory"/>
            <person name="Mondo S.J."/>
            <person name="Hensen N."/>
            <person name="Bonometti L."/>
            <person name="Westerberg I."/>
            <person name="Brannstrom I.O."/>
            <person name="Guillou S."/>
            <person name="Cros-Aarteil S."/>
            <person name="Calhoun S."/>
            <person name="Haridas S."/>
            <person name="Kuo A."/>
            <person name="Pangilinan J."/>
            <person name="Riley R."/>
            <person name="Labutti K."/>
            <person name="Andreopoulos B."/>
            <person name="Lipzen A."/>
            <person name="Chen C."/>
            <person name="Yanf M."/>
            <person name="Daum C."/>
            <person name="Ng V."/>
            <person name="Clum A."/>
            <person name="Steindorff A."/>
            <person name="Ohm R."/>
            <person name="Martin F."/>
            <person name="Silar P."/>
            <person name="Natvig D."/>
            <person name="Lalanne C."/>
            <person name="Gautier V."/>
            <person name="Ament-Velasquez S.L."/>
            <person name="Kruys A."/>
            <person name="Hutchinson M.I."/>
            <person name="Powell A.J."/>
            <person name="Barry K."/>
            <person name="Miller A.N."/>
            <person name="Grigoriev I.V."/>
            <person name="Debuchy R."/>
            <person name="Gladieux P."/>
            <person name="Thoren M.H."/>
            <person name="Johannesson H."/>
        </authorList>
    </citation>
    <scope>NUCLEOTIDE SEQUENCE</scope>
    <source>
        <strain evidence="2">CBS 626.80</strain>
    </source>
</reference>
<name>A0AAN6P1P7_9PEZI</name>
<evidence type="ECO:0000313" key="2">
    <source>
        <dbReference type="EMBL" id="KAK3955921.1"/>
    </source>
</evidence>
<sequence>MEDHIYHLPACYLPDPVSRHNFATRMANLHLAFCLIRRLGLTTPRLIASWDAFQCPYPPFSNPIFVKDWPMKEINNLVVIMETLRNSPGPLIFAAEPGFEEPWALWCFAAALAQTWTRDPYGRETGVPGDIGIEELRKKTEQVYWEVRKVNADIWGFNYAYHWQMVEQRWYDVQTGRMKECYDGGQQDGIGHQESGENGEGDASTTDVEDNDEMAKEVRNDRDCDNVYWIVEEDVLEDGIEADNDDDTSSDDEGVVSGFEDLRSGFQRSRLFRRVTAGPKMPIRSLLLSVA</sequence>
<evidence type="ECO:0000256" key="1">
    <source>
        <dbReference type="SAM" id="MobiDB-lite"/>
    </source>
</evidence>
<organism evidence="2 3">
    <name type="scientific">Pseudoneurospora amorphoporcata</name>
    <dbReference type="NCBI Taxonomy" id="241081"/>
    <lineage>
        <taxon>Eukaryota</taxon>
        <taxon>Fungi</taxon>
        <taxon>Dikarya</taxon>
        <taxon>Ascomycota</taxon>
        <taxon>Pezizomycotina</taxon>
        <taxon>Sordariomycetes</taxon>
        <taxon>Sordariomycetidae</taxon>
        <taxon>Sordariales</taxon>
        <taxon>Sordariaceae</taxon>
        <taxon>Pseudoneurospora</taxon>
    </lineage>
</organism>
<dbReference type="Proteomes" id="UP001303222">
    <property type="component" value="Unassembled WGS sequence"/>
</dbReference>
<protein>
    <submittedName>
        <fullName evidence="2">Uncharacterized protein</fullName>
    </submittedName>
</protein>
<proteinExistence type="predicted"/>
<dbReference type="AlphaFoldDB" id="A0AAN6P1P7"/>
<reference evidence="2" key="1">
    <citation type="journal article" date="2023" name="Mol. Phylogenet. Evol.">
        <title>Genome-scale phylogeny and comparative genomics of the fungal order Sordariales.</title>
        <authorList>
            <person name="Hensen N."/>
            <person name="Bonometti L."/>
            <person name="Westerberg I."/>
            <person name="Brannstrom I.O."/>
            <person name="Guillou S."/>
            <person name="Cros-Aarteil S."/>
            <person name="Calhoun S."/>
            <person name="Haridas S."/>
            <person name="Kuo A."/>
            <person name="Mondo S."/>
            <person name="Pangilinan J."/>
            <person name="Riley R."/>
            <person name="LaButti K."/>
            <person name="Andreopoulos B."/>
            <person name="Lipzen A."/>
            <person name="Chen C."/>
            <person name="Yan M."/>
            <person name="Daum C."/>
            <person name="Ng V."/>
            <person name="Clum A."/>
            <person name="Steindorff A."/>
            <person name="Ohm R.A."/>
            <person name="Martin F."/>
            <person name="Silar P."/>
            <person name="Natvig D.O."/>
            <person name="Lalanne C."/>
            <person name="Gautier V."/>
            <person name="Ament-Velasquez S.L."/>
            <person name="Kruys A."/>
            <person name="Hutchinson M.I."/>
            <person name="Powell A.J."/>
            <person name="Barry K."/>
            <person name="Miller A.N."/>
            <person name="Grigoriev I.V."/>
            <person name="Debuchy R."/>
            <person name="Gladieux P."/>
            <person name="Hiltunen Thoren M."/>
            <person name="Johannesson H."/>
        </authorList>
    </citation>
    <scope>NUCLEOTIDE SEQUENCE</scope>
    <source>
        <strain evidence="2">CBS 626.80</strain>
    </source>
</reference>
<accession>A0AAN6P1P7</accession>